<keyword evidence="2" id="KW-0413">Isomerase</keyword>
<dbReference type="Proteomes" id="UP001597308">
    <property type="component" value="Unassembled WGS sequence"/>
</dbReference>
<dbReference type="InterPro" id="IPR036263">
    <property type="entry name" value="Chorismate_II_sf"/>
</dbReference>
<dbReference type="EMBL" id="JBHUER010000013">
    <property type="protein sequence ID" value="MFD1705001.1"/>
    <property type="molecule type" value="Genomic_DNA"/>
</dbReference>
<dbReference type="Gene3D" id="1.20.59.10">
    <property type="entry name" value="Chorismate mutase"/>
    <property type="match status" value="1"/>
</dbReference>
<keyword evidence="5" id="KW-1185">Reference proteome</keyword>
<accession>A0ABW4KBV8</accession>
<evidence type="ECO:0000259" key="3">
    <source>
        <dbReference type="PROSITE" id="PS51168"/>
    </source>
</evidence>
<dbReference type="InterPro" id="IPR036979">
    <property type="entry name" value="CM_dom_sf"/>
</dbReference>
<dbReference type="RefSeq" id="WP_378801052.1">
    <property type="nucleotide sequence ID" value="NZ_JBHUER010000013.1"/>
</dbReference>
<proteinExistence type="predicted"/>
<dbReference type="EC" id="5.4.99.5" evidence="1"/>
<reference evidence="5" key="1">
    <citation type="journal article" date="2019" name="Int. J. Syst. Evol. Microbiol.">
        <title>The Global Catalogue of Microorganisms (GCM) 10K type strain sequencing project: providing services to taxonomists for standard genome sequencing and annotation.</title>
        <authorList>
            <consortium name="The Broad Institute Genomics Platform"/>
            <consortium name="The Broad Institute Genome Sequencing Center for Infectious Disease"/>
            <person name="Wu L."/>
            <person name="Ma J."/>
        </authorList>
    </citation>
    <scope>NUCLEOTIDE SEQUENCE [LARGE SCALE GENOMIC DNA]</scope>
    <source>
        <strain evidence="5">KCTC 23707</strain>
    </source>
</reference>
<dbReference type="InterPro" id="IPR051331">
    <property type="entry name" value="Chorismate_mutase-related"/>
</dbReference>
<gene>
    <name evidence="4" type="ORF">ACFSCV_18505</name>
</gene>
<feature type="domain" description="Chorismate mutase" evidence="3">
    <location>
        <begin position="8"/>
        <end position="98"/>
    </location>
</feature>
<comment type="caution">
    <text evidence="4">The sequence shown here is derived from an EMBL/GenBank/DDBJ whole genome shotgun (WGS) entry which is preliminary data.</text>
</comment>
<dbReference type="SMART" id="SM00830">
    <property type="entry name" value="CM_2"/>
    <property type="match status" value="1"/>
</dbReference>
<dbReference type="PROSITE" id="PS51168">
    <property type="entry name" value="CHORISMATE_MUT_2"/>
    <property type="match status" value="1"/>
</dbReference>
<dbReference type="PANTHER" id="PTHR38041">
    <property type="entry name" value="CHORISMATE MUTASE"/>
    <property type="match status" value="1"/>
</dbReference>
<evidence type="ECO:0000313" key="4">
    <source>
        <dbReference type="EMBL" id="MFD1705001.1"/>
    </source>
</evidence>
<evidence type="ECO:0000313" key="5">
    <source>
        <dbReference type="Proteomes" id="UP001597308"/>
    </source>
</evidence>
<protein>
    <recommendedName>
        <fullName evidence="1">chorismate mutase</fullName>
        <ecNumber evidence="1">5.4.99.5</ecNumber>
    </recommendedName>
</protein>
<name>A0ABW4KBV8_9HYPH</name>
<dbReference type="InterPro" id="IPR002701">
    <property type="entry name" value="CM_II_prokaryot"/>
</dbReference>
<dbReference type="SUPFAM" id="SSF48600">
    <property type="entry name" value="Chorismate mutase II"/>
    <property type="match status" value="1"/>
</dbReference>
<evidence type="ECO:0000256" key="2">
    <source>
        <dbReference type="ARBA" id="ARBA00023235"/>
    </source>
</evidence>
<dbReference type="PANTHER" id="PTHR38041:SF1">
    <property type="entry name" value="CHORISMATE MUTASE"/>
    <property type="match status" value="1"/>
</dbReference>
<dbReference type="Pfam" id="PF01817">
    <property type="entry name" value="CM_2"/>
    <property type="match status" value="1"/>
</dbReference>
<sequence>MTPPPNPRPVYASMDEVRAAIDALDAELMPLMAARAHCIAEAARIKNDPEVALVPWRVEEVARNARALGERHGLDPDLAEKLWRAMMAEFIAHERTLMEQAVAGRAAAT</sequence>
<organism evidence="4 5">
    <name type="scientific">Methylopila henanensis</name>
    <dbReference type="NCBI Taxonomy" id="873516"/>
    <lineage>
        <taxon>Bacteria</taxon>
        <taxon>Pseudomonadati</taxon>
        <taxon>Pseudomonadota</taxon>
        <taxon>Alphaproteobacteria</taxon>
        <taxon>Hyphomicrobiales</taxon>
        <taxon>Methylopilaceae</taxon>
        <taxon>Methylopila</taxon>
    </lineage>
</organism>
<evidence type="ECO:0000256" key="1">
    <source>
        <dbReference type="ARBA" id="ARBA00012404"/>
    </source>
</evidence>